<sequence>MLMEGMNCVMDIRKRVTKISRARQIGELLGVKPRREELLIGWNPPTVSWFKLNTNGSVQKARGVATSRGVIHDDIGNWLRGFFMKMSFCIVTATELWGLYQGLELAWKIGIRRIQVEVDNKRVVKLIYGHRVHASCLILLIASIHHLLSRNWQVNIGHVYCKSSKVANCLAVSFPLVVHELVVSPLKTHALLRQDALGICYPRMVPFVM</sequence>
<name>B9SAL2_RICCO</name>
<evidence type="ECO:0000313" key="2">
    <source>
        <dbReference type="EMBL" id="EEF39335.1"/>
    </source>
</evidence>
<gene>
    <name evidence="2" type="ORF">RCOM_1103360</name>
</gene>
<accession>B9SAL2</accession>
<organism evidence="2 3">
    <name type="scientific">Ricinus communis</name>
    <name type="common">Castor bean</name>
    <dbReference type="NCBI Taxonomy" id="3988"/>
    <lineage>
        <taxon>Eukaryota</taxon>
        <taxon>Viridiplantae</taxon>
        <taxon>Streptophyta</taxon>
        <taxon>Embryophyta</taxon>
        <taxon>Tracheophyta</taxon>
        <taxon>Spermatophyta</taxon>
        <taxon>Magnoliopsida</taxon>
        <taxon>eudicotyledons</taxon>
        <taxon>Gunneridae</taxon>
        <taxon>Pentapetalae</taxon>
        <taxon>rosids</taxon>
        <taxon>fabids</taxon>
        <taxon>Malpighiales</taxon>
        <taxon>Euphorbiaceae</taxon>
        <taxon>Acalyphoideae</taxon>
        <taxon>Acalypheae</taxon>
        <taxon>Ricinus</taxon>
    </lineage>
</organism>
<dbReference type="InterPro" id="IPR053151">
    <property type="entry name" value="RNase_H-like"/>
</dbReference>
<dbReference type="Pfam" id="PF13456">
    <property type="entry name" value="RVT_3"/>
    <property type="match status" value="1"/>
</dbReference>
<dbReference type="PANTHER" id="PTHR47723">
    <property type="entry name" value="OS05G0353850 PROTEIN"/>
    <property type="match status" value="1"/>
</dbReference>
<evidence type="ECO:0000313" key="3">
    <source>
        <dbReference type="Proteomes" id="UP000008311"/>
    </source>
</evidence>
<protein>
    <submittedName>
        <fullName evidence="2">Nucleic acid binding protein, putative</fullName>
    </submittedName>
</protein>
<dbReference type="EMBL" id="EQ973907">
    <property type="protein sequence ID" value="EEF39335.1"/>
    <property type="molecule type" value="Genomic_DNA"/>
</dbReference>
<dbReference type="GO" id="GO:0003676">
    <property type="term" value="F:nucleic acid binding"/>
    <property type="evidence" value="ECO:0007669"/>
    <property type="project" value="InterPro"/>
</dbReference>
<reference evidence="3" key="1">
    <citation type="journal article" date="2010" name="Nat. Biotechnol.">
        <title>Draft genome sequence of the oilseed species Ricinus communis.</title>
        <authorList>
            <person name="Chan A.P."/>
            <person name="Crabtree J."/>
            <person name="Zhao Q."/>
            <person name="Lorenzi H."/>
            <person name="Orvis J."/>
            <person name="Puiu D."/>
            <person name="Melake-Berhan A."/>
            <person name="Jones K.M."/>
            <person name="Redman J."/>
            <person name="Chen G."/>
            <person name="Cahoon E.B."/>
            <person name="Gedil M."/>
            <person name="Stanke M."/>
            <person name="Haas B.J."/>
            <person name="Wortman J.R."/>
            <person name="Fraser-Liggett C.M."/>
            <person name="Ravel J."/>
            <person name="Rabinowicz P.D."/>
        </authorList>
    </citation>
    <scope>NUCLEOTIDE SEQUENCE [LARGE SCALE GENOMIC DNA]</scope>
    <source>
        <strain evidence="3">cv. Hale</strain>
    </source>
</reference>
<dbReference type="InParanoid" id="B9SAL2"/>
<dbReference type="InterPro" id="IPR012337">
    <property type="entry name" value="RNaseH-like_sf"/>
</dbReference>
<dbReference type="Proteomes" id="UP000008311">
    <property type="component" value="Unassembled WGS sequence"/>
</dbReference>
<dbReference type="InterPro" id="IPR002156">
    <property type="entry name" value="RNaseH_domain"/>
</dbReference>
<dbReference type="SUPFAM" id="SSF53098">
    <property type="entry name" value="Ribonuclease H-like"/>
    <property type="match status" value="1"/>
</dbReference>
<evidence type="ECO:0000259" key="1">
    <source>
        <dbReference type="Pfam" id="PF13456"/>
    </source>
</evidence>
<dbReference type="eggNOG" id="KOG1075">
    <property type="taxonomic scope" value="Eukaryota"/>
</dbReference>
<dbReference type="CDD" id="cd06222">
    <property type="entry name" value="RNase_H_like"/>
    <property type="match status" value="1"/>
</dbReference>
<keyword evidence="3" id="KW-1185">Reference proteome</keyword>
<dbReference type="InterPro" id="IPR044730">
    <property type="entry name" value="RNase_H-like_dom_plant"/>
</dbReference>
<dbReference type="AlphaFoldDB" id="B9SAL2"/>
<feature type="domain" description="RNase H type-1" evidence="1">
    <location>
        <begin position="53"/>
        <end position="171"/>
    </location>
</feature>
<proteinExistence type="predicted"/>
<dbReference type="Gene3D" id="3.30.420.10">
    <property type="entry name" value="Ribonuclease H-like superfamily/Ribonuclease H"/>
    <property type="match status" value="1"/>
</dbReference>
<dbReference type="InterPro" id="IPR036397">
    <property type="entry name" value="RNaseH_sf"/>
</dbReference>
<dbReference type="PANTHER" id="PTHR47723:SF13">
    <property type="entry name" value="PUTATIVE-RELATED"/>
    <property type="match status" value="1"/>
</dbReference>
<dbReference type="GO" id="GO:0004523">
    <property type="term" value="F:RNA-DNA hybrid ribonuclease activity"/>
    <property type="evidence" value="ECO:0007669"/>
    <property type="project" value="InterPro"/>
</dbReference>